<feature type="compositionally biased region" description="Polar residues" evidence="12">
    <location>
        <begin position="22"/>
        <end position="35"/>
    </location>
</feature>
<evidence type="ECO:0000256" key="8">
    <source>
        <dbReference type="PIRSR" id="PIRSR628651-50"/>
    </source>
</evidence>
<feature type="compositionally biased region" description="Polar residues" evidence="12">
    <location>
        <begin position="424"/>
        <end position="435"/>
    </location>
</feature>
<feature type="compositionally biased region" description="Basic and acidic residues" evidence="12">
    <location>
        <begin position="296"/>
        <end position="306"/>
    </location>
</feature>
<feature type="binding site" evidence="9">
    <location>
        <position position="660"/>
    </location>
    <ligand>
        <name>Zn(2+)</name>
        <dbReference type="ChEBI" id="CHEBI:29105"/>
        <label>1</label>
    </ligand>
</feature>
<feature type="site" description="Histone H3K4me3 binding" evidence="8">
    <location>
        <position position="670"/>
    </location>
</feature>
<evidence type="ECO:0000256" key="1">
    <source>
        <dbReference type="ARBA" id="ARBA00004123"/>
    </source>
</evidence>
<feature type="compositionally biased region" description="Polar residues" evidence="12">
    <location>
        <begin position="457"/>
        <end position="474"/>
    </location>
</feature>
<keyword evidence="4 10" id="KW-0863">Zinc-finger</keyword>
<dbReference type="PROSITE" id="PS01359">
    <property type="entry name" value="ZF_PHD_1"/>
    <property type="match status" value="1"/>
</dbReference>
<evidence type="ECO:0000256" key="4">
    <source>
        <dbReference type="ARBA" id="ARBA00022771"/>
    </source>
</evidence>
<feature type="compositionally biased region" description="Low complexity" evidence="12">
    <location>
        <begin position="624"/>
        <end position="636"/>
    </location>
</feature>
<feature type="site" description="Histone H3K4me3 binding" evidence="8">
    <location>
        <position position="682"/>
    </location>
</feature>
<evidence type="ECO:0000256" key="3">
    <source>
        <dbReference type="ARBA" id="ARBA00022723"/>
    </source>
</evidence>
<comment type="subcellular location">
    <subcellularLocation>
        <location evidence="1 11">Nucleus</location>
    </subcellularLocation>
</comment>
<keyword evidence="15" id="KW-1185">Reference proteome</keyword>
<feature type="compositionally biased region" description="Basic and acidic residues" evidence="12">
    <location>
        <begin position="552"/>
        <end position="570"/>
    </location>
</feature>
<reference evidence="15" key="1">
    <citation type="submission" date="2017-03" db="EMBL/GenBank/DDBJ databases">
        <authorList>
            <person name="Sharma R."/>
            <person name="Thines M."/>
        </authorList>
    </citation>
    <scope>NUCLEOTIDE SEQUENCE [LARGE SCALE GENOMIC DNA]</scope>
</reference>
<dbReference type="Proteomes" id="UP000192927">
    <property type="component" value="Unassembled WGS sequence"/>
</dbReference>
<evidence type="ECO:0000256" key="9">
    <source>
        <dbReference type="PIRSR" id="PIRSR628651-51"/>
    </source>
</evidence>
<dbReference type="GO" id="GO:0008270">
    <property type="term" value="F:zinc ion binding"/>
    <property type="evidence" value="ECO:0007669"/>
    <property type="project" value="UniProtKB-KW"/>
</dbReference>
<evidence type="ECO:0000313" key="15">
    <source>
        <dbReference type="Proteomes" id="UP000192927"/>
    </source>
</evidence>
<sequence>MKTSTTVTAVESGIPPNRRQPLRQTRTNPARTATNGIRPFGGRNSFGGAQDNQSTANPAPGFFPAITHFTDSITALPKEMVRHYTLLKEVEAKTYGPEEMLRQLVNTALNTPAPPRKVPATLAQVKDETRSTTGTAVSTAGSVNDGPVALALAQAEAASQPETQDLSNSDIPRRTLFRDLRLVAQEMLMTLDEKNHLISTANETLNKQLARCESSFKHIDGEISEEARFGILNHWAYSTEKAVEKKGTTAGERTRRDVAAAHSLAAAAAAVNGEDAAALRSESRREALAARKQRNQRADSDFDDGRGATQSAAKRGQGNAKSRKAAEAGLPVNGASVGLGLANGTANPAAGVANKRRKTEKLSVGLANGGATMERALSSVYGTTSGGTPRGTAGSPRSTPVLEVAKKRVRSAAATNGAPRKRTNTNASAANSPQLASSPVVGTFAAAKANSPAPALTQRSQPVRVRQNSSQSVLQDARQRPSSSASNRGANGNSLYGNTADVDKVGLLTGRSAGDTKTPTKEAVKAKGEQPIENIGHGDADIRAAAPVGNRSTERSLKREETVENGDAPKRHERLPSISTSTRGVGKSSKTSTPITTSFPEPPRARPSRATDTTSGKRSHKKGAGLAAQLAAAAAAAEDDGTSMQGDDEDDEDVEEPRYCYCNQVSYGEMVACDMETCPREWFHLDCVGLTRAPTRNAKWYCDECKENLKKGKFGAGR</sequence>
<feature type="compositionally biased region" description="Low complexity" evidence="12">
    <location>
        <begin position="482"/>
        <end position="494"/>
    </location>
</feature>
<evidence type="ECO:0000256" key="12">
    <source>
        <dbReference type="SAM" id="MobiDB-lite"/>
    </source>
</evidence>
<comment type="function">
    <text evidence="11">Component of an histone acetyltransferase complex.</text>
</comment>
<dbReference type="GO" id="GO:0070210">
    <property type="term" value="C:Rpd3L-Expanded complex"/>
    <property type="evidence" value="ECO:0007669"/>
    <property type="project" value="TreeGrafter"/>
</dbReference>
<feature type="compositionally biased region" description="Low complexity" evidence="12">
    <location>
        <begin position="587"/>
        <end position="598"/>
    </location>
</feature>
<feature type="binding site" evidence="9">
    <location>
        <position position="705"/>
    </location>
    <ligand>
        <name>Zn(2+)</name>
        <dbReference type="ChEBI" id="CHEBI:29105"/>
        <label>2</label>
    </ligand>
</feature>
<evidence type="ECO:0000256" key="2">
    <source>
        <dbReference type="ARBA" id="ARBA00010210"/>
    </source>
</evidence>
<keyword evidence="5 9" id="KW-0862">Zinc</keyword>
<comment type="subunit">
    <text evidence="11">Component of an histone acetyltransferase complex. Interacts with H3K4me3 and to a lesser extent with H3K4me2.</text>
</comment>
<feature type="region of interest" description="Disordered" evidence="12">
    <location>
        <begin position="533"/>
        <end position="655"/>
    </location>
</feature>
<feature type="compositionally biased region" description="Acidic residues" evidence="12">
    <location>
        <begin position="637"/>
        <end position="655"/>
    </location>
</feature>
<feature type="compositionally biased region" description="Basic and acidic residues" evidence="12">
    <location>
        <begin position="533"/>
        <end position="542"/>
    </location>
</feature>
<feature type="region of interest" description="Disordered" evidence="12">
    <location>
        <begin position="282"/>
        <end position="325"/>
    </location>
</feature>
<feature type="binding site" evidence="9">
    <location>
        <position position="687"/>
    </location>
    <ligand>
        <name>Zn(2+)</name>
        <dbReference type="ChEBI" id="CHEBI:29105"/>
        <label>1</label>
    </ligand>
</feature>
<dbReference type="SMART" id="SM01408">
    <property type="entry name" value="ING"/>
    <property type="match status" value="1"/>
</dbReference>
<accession>A0A1W5CYW2</accession>
<dbReference type="InterPro" id="IPR028651">
    <property type="entry name" value="ING_fam"/>
</dbReference>
<dbReference type="InterPro" id="IPR001965">
    <property type="entry name" value="Znf_PHD"/>
</dbReference>
<feature type="binding site" evidence="9">
    <location>
        <position position="662"/>
    </location>
    <ligand>
        <name>Zn(2+)</name>
        <dbReference type="ChEBI" id="CHEBI:29105"/>
        <label>1</label>
    </ligand>
</feature>
<evidence type="ECO:0000256" key="11">
    <source>
        <dbReference type="RuleBase" id="RU361213"/>
    </source>
</evidence>
<evidence type="ECO:0000256" key="10">
    <source>
        <dbReference type="PROSITE-ProRule" id="PRU00146"/>
    </source>
</evidence>
<comment type="domain">
    <text evidence="11">The PHD-type zinc finger mediates the binding to H3K4me3.</text>
</comment>
<protein>
    <recommendedName>
        <fullName evidence="11">Chromatin modification-related protein</fullName>
    </recommendedName>
</protein>
<dbReference type="GO" id="GO:0033698">
    <property type="term" value="C:Rpd3L complex"/>
    <property type="evidence" value="ECO:0007669"/>
    <property type="project" value="TreeGrafter"/>
</dbReference>
<dbReference type="AlphaFoldDB" id="A0A1W5CYW2"/>
<dbReference type="SUPFAM" id="SSF57903">
    <property type="entry name" value="FYVE/PHD zinc finger"/>
    <property type="match status" value="1"/>
</dbReference>
<dbReference type="InterPro" id="IPR024610">
    <property type="entry name" value="ING_N_histone-binding"/>
</dbReference>
<dbReference type="Pfam" id="PF12998">
    <property type="entry name" value="ING"/>
    <property type="match status" value="1"/>
</dbReference>
<evidence type="ECO:0000256" key="5">
    <source>
        <dbReference type="ARBA" id="ARBA00022833"/>
    </source>
</evidence>
<dbReference type="GO" id="GO:0006355">
    <property type="term" value="P:regulation of DNA-templated transcription"/>
    <property type="evidence" value="ECO:0007669"/>
    <property type="project" value="TreeGrafter"/>
</dbReference>
<feature type="region of interest" description="Disordered" evidence="12">
    <location>
        <begin position="451"/>
        <end position="500"/>
    </location>
</feature>
<dbReference type="PANTHER" id="PTHR10333:SF42">
    <property type="entry name" value="INHIBITOR OF GROWTH PROTEIN 5"/>
    <property type="match status" value="1"/>
</dbReference>
<dbReference type="Gene3D" id="3.30.40.10">
    <property type="entry name" value="Zinc/RING finger domain, C3HC4 (zinc finger)"/>
    <property type="match status" value="1"/>
</dbReference>
<keyword evidence="3 9" id="KW-0479">Metal-binding</keyword>
<dbReference type="InterPro" id="IPR013083">
    <property type="entry name" value="Znf_RING/FYVE/PHD"/>
</dbReference>
<feature type="region of interest" description="Disordered" evidence="12">
    <location>
        <begin position="409"/>
        <end position="435"/>
    </location>
</feature>
<feature type="site" description="Histone H3K4me3 binding" evidence="8">
    <location>
        <position position="659"/>
    </location>
</feature>
<dbReference type="InterPro" id="IPR019786">
    <property type="entry name" value="Zinc_finger_PHD-type_CS"/>
</dbReference>
<feature type="domain" description="PHD-type" evidence="13">
    <location>
        <begin position="657"/>
        <end position="708"/>
    </location>
</feature>
<organism evidence="14 15">
    <name type="scientific">Lasallia pustulata</name>
    <dbReference type="NCBI Taxonomy" id="136370"/>
    <lineage>
        <taxon>Eukaryota</taxon>
        <taxon>Fungi</taxon>
        <taxon>Dikarya</taxon>
        <taxon>Ascomycota</taxon>
        <taxon>Pezizomycotina</taxon>
        <taxon>Lecanoromycetes</taxon>
        <taxon>OSLEUM clade</taxon>
        <taxon>Umbilicariomycetidae</taxon>
        <taxon>Umbilicariales</taxon>
        <taxon>Umbilicariaceae</taxon>
        <taxon>Lasallia</taxon>
    </lineage>
</organism>
<dbReference type="CDD" id="cd15505">
    <property type="entry name" value="PHD_ING"/>
    <property type="match status" value="1"/>
</dbReference>
<keyword evidence="6 11" id="KW-0156">Chromatin regulator</keyword>
<evidence type="ECO:0000256" key="6">
    <source>
        <dbReference type="ARBA" id="ARBA00022853"/>
    </source>
</evidence>
<dbReference type="GO" id="GO:0006325">
    <property type="term" value="P:chromatin organization"/>
    <property type="evidence" value="ECO:0007669"/>
    <property type="project" value="UniProtKB-KW"/>
</dbReference>
<keyword evidence="7 11" id="KW-0539">Nucleus</keyword>
<dbReference type="InterPro" id="IPR019787">
    <property type="entry name" value="Znf_PHD-finger"/>
</dbReference>
<feature type="site" description="Histone H3K4me3 binding" evidence="8">
    <location>
        <position position="674"/>
    </location>
</feature>
<feature type="binding site" evidence="9">
    <location>
        <position position="673"/>
    </location>
    <ligand>
        <name>Zn(2+)</name>
        <dbReference type="ChEBI" id="CHEBI:29105"/>
        <label>2</label>
    </ligand>
</feature>
<dbReference type="EMBL" id="FWEW01000866">
    <property type="protein sequence ID" value="SLM35935.1"/>
    <property type="molecule type" value="Genomic_DNA"/>
</dbReference>
<feature type="region of interest" description="Disordered" evidence="12">
    <location>
        <begin position="1"/>
        <end position="59"/>
    </location>
</feature>
<name>A0A1W5CYW2_9LECA</name>
<evidence type="ECO:0000313" key="14">
    <source>
        <dbReference type="EMBL" id="SLM35935.1"/>
    </source>
</evidence>
<feature type="binding site" evidence="9">
    <location>
        <position position="678"/>
    </location>
    <ligand>
        <name>Zn(2+)</name>
        <dbReference type="ChEBI" id="CHEBI:29105"/>
        <label>2</label>
    </ligand>
</feature>
<feature type="binding site" evidence="9">
    <location>
        <position position="684"/>
    </location>
    <ligand>
        <name>Zn(2+)</name>
        <dbReference type="ChEBI" id="CHEBI:29105"/>
        <label>1</label>
    </ligand>
</feature>
<dbReference type="InterPro" id="IPR011011">
    <property type="entry name" value="Znf_FYVE_PHD"/>
</dbReference>
<proteinExistence type="inferred from homology"/>
<dbReference type="SMART" id="SM00249">
    <property type="entry name" value="PHD"/>
    <property type="match status" value="1"/>
</dbReference>
<evidence type="ECO:0000259" key="13">
    <source>
        <dbReference type="PROSITE" id="PS50016"/>
    </source>
</evidence>
<dbReference type="PROSITE" id="PS50016">
    <property type="entry name" value="ZF_PHD_2"/>
    <property type="match status" value="1"/>
</dbReference>
<dbReference type="PANTHER" id="PTHR10333">
    <property type="entry name" value="INHIBITOR OF GROWTH PROTEIN"/>
    <property type="match status" value="1"/>
</dbReference>
<evidence type="ECO:0000256" key="7">
    <source>
        <dbReference type="ARBA" id="ARBA00023242"/>
    </source>
</evidence>
<feature type="binding site" evidence="9">
    <location>
        <position position="702"/>
    </location>
    <ligand>
        <name>Zn(2+)</name>
        <dbReference type="ChEBI" id="CHEBI:29105"/>
        <label>2</label>
    </ligand>
</feature>
<comment type="similarity">
    <text evidence="2 11">Belongs to the ING family.</text>
</comment>